<evidence type="ECO:0000256" key="7">
    <source>
        <dbReference type="ARBA" id="ARBA00022723"/>
    </source>
</evidence>
<evidence type="ECO:0000256" key="12">
    <source>
        <dbReference type="ARBA" id="ARBA00023033"/>
    </source>
</evidence>
<dbReference type="PROSITE" id="PS00086">
    <property type="entry name" value="CYTOCHROME_P450"/>
    <property type="match status" value="1"/>
</dbReference>
<accession>A0A336LJB5</accession>
<dbReference type="EMBL" id="UFQS01000022">
    <property type="protein sequence ID" value="SSW97574.1"/>
    <property type="molecule type" value="Genomic_DNA"/>
</dbReference>
<keyword evidence="16" id="KW-1133">Transmembrane helix</keyword>
<dbReference type="SUPFAM" id="SSF48264">
    <property type="entry name" value="Cytochrome P450"/>
    <property type="match status" value="2"/>
</dbReference>
<sequence length="501" mass="57756">MNFLIWFINVLIISCLLLIRWRQSRKNLYKCASMLPGLDGYPLLGVIPYIIGKQGEEIFSTILEKLKPFGTLVKAWMGPVLMIVVENPDSLKEILNSEKCLKKAFAYEFLNVNMGLMAATQGFPLLGVLPRFYGKTNEEILFEVLDIANSYENLARLWLGNKLVLILLGLDYVKIVLNSQKCLDKAFAYEFLGVDLGLISAKKNADILAETINKRIFNIFYHPIQIYKFTKSHLIESKAWAGLRTVSSRVIENAEKTYMKPVPNELNVKSELRKPCVFVEQVYKLFQYTKEFDEQMVKDEIDTLIAGGNETSGMTTSFCILMMAMHPEIQERVIEEMRSVFESVDEPVTQDHLSQLNYLTMVLNETLRLFPITPFIGREVQEDIQLDEYTLPKGASLVIPIFKIHRQEAIWGPEAHLFNPDNFLPENVATRHPYAWIPFSAGQRNCIGMKYSLIAMKVMLCYLLRNYKFSTSLKYSELKFKMALDLKIVNRHMVSIERRNF</sequence>
<evidence type="ECO:0000313" key="18">
    <source>
        <dbReference type="EMBL" id="SSX17960.1"/>
    </source>
</evidence>
<keyword evidence="9" id="KW-0492">Microsome</keyword>
<evidence type="ECO:0000256" key="2">
    <source>
        <dbReference type="ARBA" id="ARBA00003690"/>
    </source>
</evidence>
<evidence type="ECO:0000256" key="4">
    <source>
        <dbReference type="ARBA" id="ARBA00004406"/>
    </source>
</evidence>
<keyword evidence="8" id="KW-0256">Endoplasmic reticulum</keyword>
<dbReference type="Gene3D" id="1.10.630.10">
    <property type="entry name" value="Cytochrome P450"/>
    <property type="match status" value="2"/>
</dbReference>
<keyword evidence="10 15" id="KW-0560">Oxidoreductase</keyword>
<dbReference type="PANTHER" id="PTHR24291:SF189">
    <property type="entry name" value="CYTOCHROME P450 4C3-RELATED"/>
    <property type="match status" value="1"/>
</dbReference>
<keyword evidence="16" id="KW-0812">Transmembrane</keyword>
<keyword evidence="7 14" id="KW-0479">Metal-binding</keyword>
<evidence type="ECO:0000256" key="1">
    <source>
        <dbReference type="ARBA" id="ARBA00001971"/>
    </source>
</evidence>
<comment type="cofactor">
    <cofactor evidence="1 14">
        <name>heme</name>
        <dbReference type="ChEBI" id="CHEBI:30413"/>
    </cofactor>
</comment>
<keyword evidence="12 15" id="KW-0503">Monooxygenase</keyword>
<evidence type="ECO:0000256" key="3">
    <source>
        <dbReference type="ARBA" id="ARBA00004174"/>
    </source>
</evidence>
<evidence type="ECO:0000256" key="9">
    <source>
        <dbReference type="ARBA" id="ARBA00022848"/>
    </source>
</evidence>
<comment type="similarity">
    <text evidence="5 15">Belongs to the cytochrome P450 family.</text>
</comment>
<feature type="transmembrane region" description="Helical" evidence="16">
    <location>
        <begin position="6"/>
        <end position="21"/>
    </location>
</feature>
<evidence type="ECO:0000256" key="15">
    <source>
        <dbReference type="RuleBase" id="RU000461"/>
    </source>
</evidence>
<reference evidence="17" key="1">
    <citation type="submission" date="2018-04" db="EMBL/GenBank/DDBJ databases">
        <authorList>
            <person name="Go L.Y."/>
            <person name="Mitchell J.A."/>
        </authorList>
    </citation>
    <scope>NUCLEOTIDE SEQUENCE</scope>
    <source>
        <tissue evidence="17">Whole organism</tissue>
    </source>
</reference>
<organism evidence="18">
    <name type="scientific">Culicoides sonorensis</name>
    <name type="common">Biting midge</name>
    <dbReference type="NCBI Taxonomy" id="179676"/>
    <lineage>
        <taxon>Eukaryota</taxon>
        <taxon>Metazoa</taxon>
        <taxon>Ecdysozoa</taxon>
        <taxon>Arthropoda</taxon>
        <taxon>Hexapoda</taxon>
        <taxon>Insecta</taxon>
        <taxon>Pterygota</taxon>
        <taxon>Neoptera</taxon>
        <taxon>Endopterygota</taxon>
        <taxon>Diptera</taxon>
        <taxon>Nematocera</taxon>
        <taxon>Chironomoidea</taxon>
        <taxon>Ceratopogonidae</taxon>
        <taxon>Ceratopogoninae</taxon>
        <taxon>Culicoides</taxon>
        <taxon>Monoculicoides</taxon>
    </lineage>
</organism>
<reference evidence="18" key="2">
    <citation type="submission" date="2018-07" db="EMBL/GenBank/DDBJ databases">
        <authorList>
            <person name="Quirk P.G."/>
            <person name="Krulwich T.A."/>
        </authorList>
    </citation>
    <scope>NUCLEOTIDE SEQUENCE</scope>
</reference>
<evidence type="ECO:0000256" key="5">
    <source>
        <dbReference type="ARBA" id="ARBA00010617"/>
    </source>
</evidence>
<dbReference type="InterPro" id="IPR050196">
    <property type="entry name" value="Cytochrome_P450_Monoox"/>
</dbReference>
<keyword evidence="11 14" id="KW-0408">Iron</keyword>
<evidence type="ECO:0000256" key="8">
    <source>
        <dbReference type="ARBA" id="ARBA00022824"/>
    </source>
</evidence>
<name>A0A336LJB5_CULSO</name>
<evidence type="ECO:0000256" key="6">
    <source>
        <dbReference type="ARBA" id="ARBA00022617"/>
    </source>
</evidence>
<dbReference type="GO" id="GO:0016705">
    <property type="term" value="F:oxidoreductase activity, acting on paired donors, with incorporation or reduction of molecular oxygen"/>
    <property type="evidence" value="ECO:0007669"/>
    <property type="project" value="InterPro"/>
</dbReference>
<dbReference type="EMBL" id="UFQT01000022">
    <property type="protein sequence ID" value="SSX17960.1"/>
    <property type="molecule type" value="Genomic_DNA"/>
</dbReference>
<dbReference type="GO" id="GO:0005506">
    <property type="term" value="F:iron ion binding"/>
    <property type="evidence" value="ECO:0007669"/>
    <property type="project" value="InterPro"/>
</dbReference>
<keyword evidence="13 16" id="KW-0472">Membrane</keyword>
<dbReference type="InterPro" id="IPR017972">
    <property type="entry name" value="Cyt_P450_CS"/>
</dbReference>
<dbReference type="GO" id="GO:0020037">
    <property type="term" value="F:heme binding"/>
    <property type="evidence" value="ECO:0007669"/>
    <property type="project" value="InterPro"/>
</dbReference>
<dbReference type="PANTHER" id="PTHR24291">
    <property type="entry name" value="CYTOCHROME P450 FAMILY 4"/>
    <property type="match status" value="1"/>
</dbReference>
<dbReference type="AlphaFoldDB" id="A0A336LJB5"/>
<proteinExistence type="inferred from homology"/>
<dbReference type="InterPro" id="IPR001128">
    <property type="entry name" value="Cyt_P450"/>
</dbReference>
<dbReference type="PRINTS" id="PR00463">
    <property type="entry name" value="EP450I"/>
</dbReference>
<comment type="function">
    <text evidence="2">May be involved in the metabolism of insect hormones and in the breakdown of synthetic insecticides.</text>
</comment>
<dbReference type="GO" id="GO:0004497">
    <property type="term" value="F:monooxygenase activity"/>
    <property type="evidence" value="ECO:0007669"/>
    <property type="project" value="UniProtKB-KW"/>
</dbReference>
<evidence type="ECO:0000256" key="13">
    <source>
        <dbReference type="ARBA" id="ARBA00023136"/>
    </source>
</evidence>
<feature type="binding site" description="axial binding residue" evidence="14">
    <location>
        <position position="446"/>
    </location>
    <ligand>
        <name>heme</name>
        <dbReference type="ChEBI" id="CHEBI:30413"/>
    </ligand>
    <ligandPart>
        <name>Fe</name>
        <dbReference type="ChEBI" id="CHEBI:18248"/>
    </ligandPart>
</feature>
<gene>
    <name evidence="18" type="primary">CSON006028</name>
</gene>
<evidence type="ECO:0000256" key="16">
    <source>
        <dbReference type="SAM" id="Phobius"/>
    </source>
</evidence>
<dbReference type="Pfam" id="PF00067">
    <property type="entry name" value="p450"/>
    <property type="match status" value="1"/>
</dbReference>
<evidence type="ECO:0000256" key="11">
    <source>
        <dbReference type="ARBA" id="ARBA00023004"/>
    </source>
</evidence>
<comment type="subcellular location">
    <subcellularLocation>
        <location evidence="4">Endoplasmic reticulum membrane</location>
        <topology evidence="4">Peripheral membrane protein</topology>
    </subcellularLocation>
    <subcellularLocation>
        <location evidence="3">Microsome membrane</location>
        <topology evidence="3">Peripheral membrane protein</topology>
    </subcellularLocation>
</comment>
<protein>
    <submittedName>
        <fullName evidence="18">CSON006028 protein</fullName>
    </submittedName>
</protein>
<evidence type="ECO:0000256" key="10">
    <source>
        <dbReference type="ARBA" id="ARBA00023002"/>
    </source>
</evidence>
<keyword evidence="6 14" id="KW-0349">Heme</keyword>
<dbReference type="VEuPathDB" id="VectorBase:CSON006028"/>
<dbReference type="GO" id="GO:0005789">
    <property type="term" value="C:endoplasmic reticulum membrane"/>
    <property type="evidence" value="ECO:0007669"/>
    <property type="project" value="UniProtKB-SubCell"/>
</dbReference>
<evidence type="ECO:0000313" key="17">
    <source>
        <dbReference type="EMBL" id="SSW97574.1"/>
    </source>
</evidence>
<evidence type="ECO:0000256" key="14">
    <source>
        <dbReference type="PIRSR" id="PIRSR602401-1"/>
    </source>
</evidence>
<dbReference type="PRINTS" id="PR00385">
    <property type="entry name" value="P450"/>
</dbReference>
<dbReference type="InterPro" id="IPR036396">
    <property type="entry name" value="Cyt_P450_sf"/>
</dbReference>
<dbReference type="InterPro" id="IPR002401">
    <property type="entry name" value="Cyt_P450_E_grp-I"/>
</dbReference>